<feature type="transmembrane region" description="Helical" evidence="1">
    <location>
        <begin position="37"/>
        <end position="62"/>
    </location>
</feature>
<dbReference type="GO" id="GO:0016020">
    <property type="term" value="C:membrane"/>
    <property type="evidence" value="ECO:0007669"/>
    <property type="project" value="TreeGrafter"/>
</dbReference>
<dbReference type="EMBL" id="UGOD01000001">
    <property type="protein sequence ID" value="STX52851.1"/>
    <property type="molecule type" value="Genomic_DNA"/>
</dbReference>
<reference evidence="3 4" key="1">
    <citation type="submission" date="2018-06" db="EMBL/GenBank/DDBJ databases">
        <authorList>
            <consortium name="Pathogen Informatics"/>
            <person name="Doyle S."/>
        </authorList>
    </citation>
    <scope>NUCLEOTIDE SEQUENCE [LARGE SCALE GENOMIC DNA]</scope>
    <source>
        <strain evidence="3 4">NCTC13316</strain>
    </source>
</reference>
<evidence type="ECO:0000259" key="2">
    <source>
        <dbReference type="Pfam" id="PF00487"/>
    </source>
</evidence>
<gene>
    <name evidence="3" type="ORF">NCTC13316_02977</name>
</gene>
<feature type="transmembrane region" description="Helical" evidence="1">
    <location>
        <begin position="86"/>
        <end position="107"/>
    </location>
</feature>
<dbReference type="InterPro" id="IPR012171">
    <property type="entry name" value="Fatty_acid_desaturase"/>
</dbReference>
<feature type="domain" description="Fatty acid desaturase" evidence="2">
    <location>
        <begin position="51"/>
        <end position="288"/>
    </location>
</feature>
<keyword evidence="4" id="KW-1185">Reference proteome</keyword>
<dbReference type="AlphaFoldDB" id="A0A378JQ63"/>
<organism evidence="3 4">
    <name type="scientific">Legionella busanensis</name>
    <dbReference type="NCBI Taxonomy" id="190655"/>
    <lineage>
        <taxon>Bacteria</taxon>
        <taxon>Pseudomonadati</taxon>
        <taxon>Pseudomonadota</taxon>
        <taxon>Gammaproteobacteria</taxon>
        <taxon>Legionellales</taxon>
        <taxon>Legionellaceae</taxon>
        <taxon>Legionella</taxon>
    </lineage>
</organism>
<dbReference type="GO" id="GO:0008610">
    <property type="term" value="P:lipid biosynthetic process"/>
    <property type="evidence" value="ECO:0007669"/>
    <property type="project" value="UniProtKB-ARBA"/>
</dbReference>
<dbReference type="RefSeq" id="WP_115332376.1">
    <property type="nucleotide sequence ID" value="NZ_CAAAHP010000003.1"/>
</dbReference>
<name>A0A378JQ63_9GAMM</name>
<keyword evidence="1" id="KW-0472">Membrane</keyword>
<protein>
    <submittedName>
        <fullName evidence="3">Fatty acid desaturase</fullName>
    </submittedName>
</protein>
<accession>A0A378JQ63</accession>
<proteinExistence type="predicted"/>
<dbReference type="Pfam" id="PF00487">
    <property type="entry name" value="FA_desaturase"/>
    <property type="match status" value="1"/>
</dbReference>
<dbReference type="OrthoDB" id="9796486at2"/>
<evidence type="ECO:0000313" key="3">
    <source>
        <dbReference type="EMBL" id="STX52851.1"/>
    </source>
</evidence>
<feature type="transmembrane region" description="Helical" evidence="1">
    <location>
        <begin position="178"/>
        <end position="197"/>
    </location>
</feature>
<dbReference type="CDD" id="cd03510">
    <property type="entry name" value="Rhizobitoxine-FADS-like"/>
    <property type="match status" value="1"/>
</dbReference>
<dbReference type="InterPro" id="IPR005804">
    <property type="entry name" value="FA_desaturase_dom"/>
</dbReference>
<keyword evidence="1" id="KW-1133">Transmembrane helix</keyword>
<sequence length="335" mass="39060">MRSFCKRYIFSPEVRADINKLYQFDNYHGLIAVSYDYTVIAITIILTLYSNYLLYPLAILIIGSRQRALATILHEASHNSIAQNKLLNLFLGTFLSGHLILHTYSAYKDTHLRLHHGNFGDPESDDDYRYMLQKGVYNSKLSSNQYLRQLFLIPCLKFTVPSHLYFSIKSRLYTGKVASEKLELLILGVYWSIIFVVCYKSGYLTILFLFWFIPLFTAFQLINWFIELAEHAPLMGNGTDLYMTRNRNSHWLEYFFTGIHGETLHLAHHLFPKVPFWKLKKLHAILLKDERYAKLNADMGGIFISSNNKPTVFNLLKEYSSGEKVNVNRNLRENN</sequence>
<feature type="transmembrane region" description="Helical" evidence="1">
    <location>
        <begin position="203"/>
        <end position="226"/>
    </location>
</feature>
<evidence type="ECO:0000256" key="1">
    <source>
        <dbReference type="SAM" id="Phobius"/>
    </source>
</evidence>
<dbReference type="GO" id="GO:0016717">
    <property type="term" value="F:oxidoreductase activity, acting on paired donors, with oxidation of a pair of donors resulting in the reduction of molecular oxygen to two molecules of water"/>
    <property type="evidence" value="ECO:0007669"/>
    <property type="project" value="TreeGrafter"/>
</dbReference>
<dbReference type="PANTHER" id="PTHR19353">
    <property type="entry name" value="FATTY ACID DESATURASE 2"/>
    <property type="match status" value="1"/>
</dbReference>
<dbReference type="PANTHER" id="PTHR19353:SF19">
    <property type="entry name" value="DELTA(5) FATTY ACID DESATURASE C-RELATED"/>
    <property type="match status" value="1"/>
</dbReference>
<evidence type="ECO:0000313" key="4">
    <source>
        <dbReference type="Proteomes" id="UP000254794"/>
    </source>
</evidence>
<dbReference type="Proteomes" id="UP000254794">
    <property type="component" value="Unassembled WGS sequence"/>
</dbReference>
<keyword evidence="1" id="KW-0812">Transmembrane</keyword>